<keyword evidence="2" id="KW-1185">Reference proteome</keyword>
<comment type="caution">
    <text evidence="1">The sequence shown here is derived from an EMBL/GenBank/DDBJ whole genome shotgun (WGS) entry which is preliminary data.</text>
</comment>
<name>A0A1S1PNJ3_9ACTN</name>
<evidence type="ECO:0000313" key="1">
    <source>
        <dbReference type="EMBL" id="OHV22749.1"/>
    </source>
</evidence>
<accession>A0A1S1PNJ3</accession>
<dbReference type="PANTHER" id="PTHR40057:SF1">
    <property type="entry name" value="SLR1162 PROTEIN"/>
    <property type="match status" value="1"/>
</dbReference>
<dbReference type="Proteomes" id="UP000179769">
    <property type="component" value="Unassembled WGS sequence"/>
</dbReference>
<evidence type="ECO:0000313" key="2">
    <source>
        <dbReference type="Proteomes" id="UP000179769"/>
    </source>
</evidence>
<reference evidence="2" key="1">
    <citation type="submission" date="2016-07" db="EMBL/GenBank/DDBJ databases">
        <title>Frankia sp. NRRL B-16219 Genome sequencing.</title>
        <authorList>
            <person name="Ghodhbane-Gtari F."/>
            <person name="Swanson E."/>
            <person name="Gueddou A."/>
            <person name="Louati M."/>
            <person name="Nouioui I."/>
            <person name="Hezbri K."/>
            <person name="Abebe-Akele F."/>
            <person name="Simpson S."/>
            <person name="Morris K."/>
            <person name="Thomas K."/>
            <person name="Gtari M."/>
            <person name="Tisa L.S."/>
        </authorList>
    </citation>
    <scope>NUCLEOTIDE SEQUENCE [LARGE SCALE GENOMIC DNA]</scope>
    <source>
        <strain evidence="2">NRRL B-16219</strain>
    </source>
</reference>
<protein>
    <recommendedName>
        <fullName evidence="3">ABM domain-containing protein</fullName>
    </recommendedName>
</protein>
<proteinExistence type="predicted"/>
<dbReference type="EMBL" id="MAXA01000244">
    <property type="protein sequence ID" value="OHV22749.1"/>
    <property type="molecule type" value="Genomic_DNA"/>
</dbReference>
<dbReference type="SUPFAM" id="SSF54909">
    <property type="entry name" value="Dimeric alpha+beta barrel"/>
    <property type="match status" value="1"/>
</dbReference>
<dbReference type="AlphaFoldDB" id="A0A1S1PNJ3"/>
<sequence length="111" mass="12261">MAVGPGVPGRVRRRADLLADLLDVDAPLVPGVQEHWVALFRYDSMRHLEEWLDSAAREKLLADGRRHFAGFDVRTVGLSFSGWFRFGDGADGAPSPNWKQAMMVLLALTVG</sequence>
<dbReference type="InterPro" id="IPR038762">
    <property type="entry name" value="ABM_predict"/>
</dbReference>
<evidence type="ECO:0008006" key="3">
    <source>
        <dbReference type="Google" id="ProtNLM"/>
    </source>
</evidence>
<dbReference type="PANTHER" id="PTHR40057">
    <property type="entry name" value="SLR1162 PROTEIN"/>
    <property type="match status" value="1"/>
</dbReference>
<dbReference type="RefSeq" id="WP_241831870.1">
    <property type="nucleotide sequence ID" value="NZ_MAXA01000244.1"/>
</dbReference>
<organism evidence="1 2">
    <name type="scientific">Parafrankia soli</name>
    <dbReference type="NCBI Taxonomy" id="2599596"/>
    <lineage>
        <taxon>Bacteria</taxon>
        <taxon>Bacillati</taxon>
        <taxon>Actinomycetota</taxon>
        <taxon>Actinomycetes</taxon>
        <taxon>Frankiales</taxon>
        <taxon>Frankiaceae</taxon>
        <taxon>Parafrankia</taxon>
    </lineage>
</organism>
<gene>
    <name evidence="1" type="ORF">BBK14_25230</name>
</gene>
<dbReference type="InterPro" id="IPR011008">
    <property type="entry name" value="Dimeric_a/b-barrel"/>
</dbReference>